<reference evidence="2 3" key="1">
    <citation type="submission" date="2019-01" db="EMBL/GenBank/DDBJ databases">
        <title>Genome sequencing of strain FW100M-2.</title>
        <authorList>
            <person name="Heo J."/>
            <person name="Kim S.-J."/>
            <person name="Kim J.-S."/>
            <person name="Hong S.-B."/>
            <person name="Kwon S.-W."/>
        </authorList>
    </citation>
    <scope>NUCLEOTIDE SEQUENCE [LARGE SCALE GENOMIC DNA]</scope>
    <source>
        <strain evidence="2 3">FW100M-2</strain>
    </source>
</reference>
<dbReference type="Gene3D" id="3.30.460.10">
    <property type="entry name" value="Beta Polymerase, domain 2"/>
    <property type="match status" value="1"/>
</dbReference>
<dbReference type="OrthoDB" id="1933376at2"/>
<dbReference type="Proteomes" id="UP000293568">
    <property type="component" value="Chromosome"/>
</dbReference>
<sequence>MFKSISNRPPEQSARPRKYKNNLPLDSVYVYGSVALGGFIEGTSDIDFIAIFSRPPAKSDIPPILAAHKEVENEFPHTDIMELIFTETISENRKKKLIFLITY</sequence>
<dbReference type="Pfam" id="PF01909">
    <property type="entry name" value="NTP_transf_2"/>
    <property type="match status" value="1"/>
</dbReference>
<name>A0A4V0YFK2_9BACL</name>
<dbReference type="CDD" id="cd05403">
    <property type="entry name" value="NT_KNTase_like"/>
    <property type="match status" value="1"/>
</dbReference>
<dbReference type="EMBL" id="CP035492">
    <property type="protein sequence ID" value="QAY68001.1"/>
    <property type="molecule type" value="Genomic_DNA"/>
</dbReference>
<organism evidence="2 3">
    <name type="scientific">Paenibacillus protaetiae</name>
    <dbReference type="NCBI Taxonomy" id="2509456"/>
    <lineage>
        <taxon>Bacteria</taxon>
        <taxon>Bacillati</taxon>
        <taxon>Bacillota</taxon>
        <taxon>Bacilli</taxon>
        <taxon>Bacillales</taxon>
        <taxon>Paenibacillaceae</taxon>
        <taxon>Paenibacillus</taxon>
    </lineage>
</organism>
<proteinExistence type="predicted"/>
<dbReference type="SUPFAM" id="SSF81301">
    <property type="entry name" value="Nucleotidyltransferase"/>
    <property type="match status" value="1"/>
</dbReference>
<dbReference type="InterPro" id="IPR002934">
    <property type="entry name" value="Polymerase_NTP_transf_dom"/>
</dbReference>
<accession>A0A4V0YFK2</accession>
<gene>
    <name evidence="2" type="ORF">ET464_18100</name>
</gene>
<evidence type="ECO:0000259" key="1">
    <source>
        <dbReference type="Pfam" id="PF01909"/>
    </source>
</evidence>
<feature type="domain" description="Polymerase nucleotidyl transferase" evidence="1">
    <location>
        <begin position="24"/>
        <end position="73"/>
    </location>
</feature>
<evidence type="ECO:0000313" key="3">
    <source>
        <dbReference type="Proteomes" id="UP000293568"/>
    </source>
</evidence>
<dbReference type="InterPro" id="IPR043519">
    <property type="entry name" value="NT_sf"/>
</dbReference>
<keyword evidence="3" id="KW-1185">Reference proteome</keyword>
<dbReference type="KEGG" id="pprt:ET464_18100"/>
<dbReference type="RefSeq" id="WP_129443351.1">
    <property type="nucleotide sequence ID" value="NZ_CP035492.1"/>
</dbReference>
<protein>
    <recommendedName>
        <fullName evidence="1">Polymerase nucleotidyl transferase domain-containing protein</fullName>
    </recommendedName>
</protein>
<dbReference type="GO" id="GO:0016779">
    <property type="term" value="F:nucleotidyltransferase activity"/>
    <property type="evidence" value="ECO:0007669"/>
    <property type="project" value="InterPro"/>
</dbReference>
<evidence type="ECO:0000313" key="2">
    <source>
        <dbReference type="EMBL" id="QAY68001.1"/>
    </source>
</evidence>
<dbReference type="AlphaFoldDB" id="A0A4V0YFK2"/>